<gene>
    <name evidence="1" type="ORF">DPEC_G00269560</name>
</gene>
<organism evidence="1 2">
    <name type="scientific">Dallia pectoralis</name>
    <name type="common">Alaska blackfish</name>
    <dbReference type="NCBI Taxonomy" id="75939"/>
    <lineage>
        <taxon>Eukaryota</taxon>
        <taxon>Metazoa</taxon>
        <taxon>Chordata</taxon>
        <taxon>Craniata</taxon>
        <taxon>Vertebrata</taxon>
        <taxon>Euteleostomi</taxon>
        <taxon>Actinopterygii</taxon>
        <taxon>Neopterygii</taxon>
        <taxon>Teleostei</taxon>
        <taxon>Protacanthopterygii</taxon>
        <taxon>Esociformes</taxon>
        <taxon>Umbridae</taxon>
        <taxon>Dallia</taxon>
    </lineage>
</organism>
<dbReference type="EMBL" id="CM055751">
    <property type="protein sequence ID" value="KAJ7993162.1"/>
    <property type="molecule type" value="Genomic_DNA"/>
</dbReference>
<dbReference type="Proteomes" id="UP001157502">
    <property type="component" value="Chromosome 24"/>
</dbReference>
<proteinExistence type="predicted"/>
<evidence type="ECO:0000313" key="2">
    <source>
        <dbReference type="Proteomes" id="UP001157502"/>
    </source>
</evidence>
<protein>
    <submittedName>
        <fullName evidence="1">Uncharacterized protein</fullName>
    </submittedName>
</protein>
<evidence type="ECO:0000313" key="1">
    <source>
        <dbReference type="EMBL" id="KAJ7993162.1"/>
    </source>
</evidence>
<accession>A0ACC2FPC5</accession>
<reference evidence="1" key="1">
    <citation type="submission" date="2021-05" db="EMBL/GenBank/DDBJ databases">
        <authorList>
            <person name="Pan Q."/>
            <person name="Jouanno E."/>
            <person name="Zahm M."/>
            <person name="Klopp C."/>
            <person name="Cabau C."/>
            <person name="Louis A."/>
            <person name="Berthelot C."/>
            <person name="Parey E."/>
            <person name="Roest Crollius H."/>
            <person name="Montfort J."/>
            <person name="Robinson-Rechavi M."/>
            <person name="Bouchez O."/>
            <person name="Lampietro C."/>
            <person name="Lopez Roques C."/>
            <person name="Donnadieu C."/>
            <person name="Postlethwait J."/>
            <person name="Bobe J."/>
            <person name="Dillon D."/>
            <person name="Chandos A."/>
            <person name="von Hippel F."/>
            <person name="Guiguen Y."/>
        </authorList>
    </citation>
    <scope>NUCLEOTIDE SEQUENCE</scope>
    <source>
        <strain evidence="1">YG-Jan2019</strain>
    </source>
</reference>
<name>A0ACC2FPC5_DALPE</name>
<sequence length="79" mass="8811">MSEDDGMLRSNLLKSCQRLRWPQAAPNQRSSRTPICPGVWFTRWGDRTRPTKNMCCSGSARGQLGSRGPVASPPPPWRA</sequence>
<keyword evidence="2" id="KW-1185">Reference proteome</keyword>
<comment type="caution">
    <text evidence="1">The sequence shown here is derived from an EMBL/GenBank/DDBJ whole genome shotgun (WGS) entry which is preliminary data.</text>
</comment>